<keyword evidence="11" id="KW-0735">Signal-anchor</keyword>
<dbReference type="FunCoup" id="E4XTA5">
    <property type="interactions" value="50"/>
</dbReference>
<keyword evidence="13" id="KW-0333">Golgi apparatus</keyword>
<evidence type="ECO:0000256" key="25">
    <source>
        <dbReference type="PIRSR" id="PIRSR607754-3"/>
    </source>
</evidence>
<evidence type="ECO:0000256" key="1">
    <source>
        <dbReference type="ARBA" id="ARBA00001936"/>
    </source>
</evidence>
<protein>
    <recommendedName>
        <fullName evidence="6">Alpha-1,6-mannosyl-glycoprotein 2-beta-N-acetylglucosaminyltransferase</fullName>
        <ecNumber evidence="5">2.4.1.143</ecNumber>
    </recommendedName>
    <alternativeName>
        <fullName evidence="21">Beta-1,2-N-acetylglucosaminyltransferase II</fullName>
    </alternativeName>
    <alternativeName>
        <fullName evidence="20">GlcNAc-T II</fullName>
    </alternativeName>
    <alternativeName>
        <fullName evidence="19">Mannoside acetylglucosaminyltransferase 2</fullName>
    </alternativeName>
    <alternativeName>
        <fullName evidence="18">N-glycosyl-oligosaccharide-glycoprotein N-acetylglucosaminyltransferase II</fullName>
    </alternativeName>
</protein>
<dbReference type="Gene3D" id="3.90.550.10">
    <property type="entry name" value="Spore Coat Polysaccharide Biosynthesis Protein SpsA, Chain A"/>
    <property type="match status" value="1"/>
</dbReference>
<keyword evidence="9 26" id="KW-0812">Transmembrane</keyword>
<dbReference type="InParanoid" id="E4XTA5"/>
<feature type="disulfide bond" evidence="25">
    <location>
        <begin position="379"/>
        <end position="388"/>
    </location>
</feature>
<keyword evidence="10 24" id="KW-0479">Metal-binding</keyword>
<evidence type="ECO:0000256" key="20">
    <source>
        <dbReference type="ARBA" id="ARBA00032552"/>
    </source>
</evidence>
<evidence type="ECO:0000256" key="3">
    <source>
        <dbReference type="ARBA" id="ARBA00004922"/>
    </source>
</evidence>
<dbReference type="Proteomes" id="UP000001307">
    <property type="component" value="Unassembled WGS sequence"/>
</dbReference>
<dbReference type="GO" id="GO:0009312">
    <property type="term" value="P:oligosaccharide biosynthetic process"/>
    <property type="evidence" value="ECO:0007669"/>
    <property type="project" value="InterPro"/>
</dbReference>
<gene>
    <name evidence="27" type="ORF">GSOID_T00003040001</name>
</gene>
<dbReference type="EC" id="2.4.1.143" evidence="5"/>
<comment type="catalytic activity">
    <reaction evidence="22">
        <text>an N(4)-{beta-D-GlcNAc-(1-&gt;2)-alpha-D-Man-(1-&gt;3)-[alpha-D-Man-(1-&gt;6)]-beta-D-Man-(1-&gt;4)-beta-D-GlcNAc-(1-&gt;4)-beta-D-GlcNAc}-L-asparaginyl-[protein] + UDP-N-acetyl-alpha-D-glucosamine = N(4)-{beta-D-GlcNAc-(1-&gt;2)-alpha-D-Man-(1-&gt;3)-[beta-D-GlcNAc-(1-&gt;2)-alpha-D-Man-(1-&gt;6)]-beta-D-Man-(1-&gt;4)-beta-D-GlcNAc-(1-&gt;4)-beta-D-GlcNAc}-L-asparaginyl-[protein] + UDP + H(+)</text>
        <dbReference type="Rhea" id="RHEA:12941"/>
        <dbReference type="Rhea" id="RHEA-COMP:13526"/>
        <dbReference type="Rhea" id="RHEA-COMP:14369"/>
        <dbReference type="ChEBI" id="CHEBI:15378"/>
        <dbReference type="ChEBI" id="CHEBI:57705"/>
        <dbReference type="ChEBI" id="CHEBI:58223"/>
        <dbReference type="ChEBI" id="CHEBI:60615"/>
        <dbReference type="ChEBI" id="CHEBI:60651"/>
        <dbReference type="EC" id="2.4.1.143"/>
    </reaction>
</comment>
<dbReference type="PANTHER" id="PTHR12871">
    <property type="entry name" value="BETA-1,2-N-ACETYLGLUCOSAMINYLTRANSFERASE II"/>
    <property type="match status" value="1"/>
</dbReference>
<evidence type="ECO:0000256" key="23">
    <source>
        <dbReference type="PIRSR" id="PIRSR607754-1"/>
    </source>
</evidence>
<keyword evidence="17 24" id="KW-0464">Manganese</keyword>
<evidence type="ECO:0000256" key="22">
    <source>
        <dbReference type="ARBA" id="ARBA00093257"/>
    </source>
</evidence>
<evidence type="ECO:0000313" key="27">
    <source>
        <dbReference type="EMBL" id="CBY12967.1"/>
    </source>
</evidence>
<dbReference type="Pfam" id="PF05060">
    <property type="entry name" value="MGAT2"/>
    <property type="match status" value="1"/>
</dbReference>
<feature type="transmembrane region" description="Helical" evidence="26">
    <location>
        <begin position="6"/>
        <end position="26"/>
    </location>
</feature>
<feature type="disulfide bond" evidence="25">
    <location>
        <begin position="205"/>
        <end position="217"/>
    </location>
</feature>
<evidence type="ECO:0000256" key="10">
    <source>
        <dbReference type="ARBA" id="ARBA00022723"/>
    </source>
</evidence>
<dbReference type="InterPro" id="IPR029044">
    <property type="entry name" value="Nucleotide-diphossugar_trans"/>
</dbReference>
<name>E4XTA5_OIKDI</name>
<evidence type="ECO:0000256" key="4">
    <source>
        <dbReference type="ARBA" id="ARBA00011011"/>
    </source>
</evidence>
<dbReference type="OrthoDB" id="6019616at2759"/>
<evidence type="ECO:0000256" key="16">
    <source>
        <dbReference type="ARBA" id="ARBA00023180"/>
    </source>
</evidence>
<keyword evidence="12 26" id="KW-1133">Transmembrane helix</keyword>
<dbReference type="InterPro" id="IPR007754">
    <property type="entry name" value="GlcNAc_II"/>
</dbReference>
<evidence type="ECO:0000256" key="26">
    <source>
        <dbReference type="SAM" id="Phobius"/>
    </source>
</evidence>
<dbReference type="GO" id="GO:0000139">
    <property type="term" value="C:Golgi membrane"/>
    <property type="evidence" value="ECO:0007669"/>
    <property type="project" value="UniProtKB-SubCell"/>
</dbReference>
<dbReference type="AlphaFoldDB" id="E4XTA5"/>
<dbReference type="PANTHER" id="PTHR12871:SF0">
    <property type="entry name" value="ALPHA-1,6-MANNOSYL-GLYCOPROTEIN 2-BETA-N-ACETYLGLUCOSAMINYLTRANSFERASE"/>
    <property type="match status" value="1"/>
</dbReference>
<evidence type="ECO:0000256" key="13">
    <source>
        <dbReference type="ARBA" id="ARBA00023034"/>
    </source>
</evidence>
<feature type="binding site" evidence="23">
    <location>
        <begin position="131"/>
        <end position="135"/>
    </location>
    <ligand>
        <name>substrate</name>
    </ligand>
</feature>
<dbReference type="GO" id="GO:0005795">
    <property type="term" value="C:Golgi stack"/>
    <property type="evidence" value="ECO:0007669"/>
    <property type="project" value="InterPro"/>
</dbReference>
<comment type="pathway">
    <text evidence="3">Protein modification; protein glycosylation.</text>
</comment>
<comment type="subcellular location">
    <subcellularLocation>
        <location evidence="2">Golgi apparatus membrane</location>
        <topology evidence="2">Single-pass type II membrane protein</topology>
    </subcellularLocation>
</comment>
<evidence type="ECO:0000256" key="8">
    <source>
        <dbReference type="ARBA" id="ARBA00022679"/>
    </source>
</evidence>
<keyword evidence="28" id="KW-1185">Reference proteome</keyword>
<evidence type="ECO:0000256" key="5">
    <source>
        <dbReference type="ARBA" id="ARBA00012613"/>
    </source>
</evidence>
<feature type="binding site" evidence="23">
    <location>
        <begin position="236"/>
        <end position="240"/>
    </location>
    <ligand>
        <name>substrate</name>
    </ligand>
</feature>
<dbReference type="UniPathway" id="UPA00378"/>
<comment type="cofactor">
    <cofactor evidence="1 24">
        <name>Mn(2+)</name>
        <dbReference type="ChEBI" id="CHEBI:29035"/>
    </cofactor>
</comment>
<feature type="binding site" evidence="23">
    <location>
        <position position="162"/>
    </location>
    <ligand>
        <name>substrate</name>
    </ligand>
</feature>
<evidence type="ECO:0000313" key="28">
    <source>
        <dbReference type="Proteomes" id="UP000001307"/>
    </source>
</evidence>
<evidence type="ECO:0000256" key="2">
    <source>
        <dbReference type="ARBA" id="ARBA00004323"/>
    </source>
</evidence>
<feature type="binding site" evidence="24">
    <location>
        <position position="263"/>
    </location>
    <ligand>
        <name>Mn(2+)</name>
        <dbReference type="ChEBI" id="CHEBI:29035"/>
    </ligand>
</feature>
<evidence type="ECO:0000256" key="19">
    <source>
        <dbReference type="ARBA" id="ARBA00031203"/>
    </source>
</evidence>
<dbReference type="SUPFAM" id="SSF53448">
    <property type="entry name" value="Nucleotide-diphospho-sugar transferases"/>
    <property type="match status" value="1"/>
</dbReference>
<evidence type="ECO:0000256" key="21">
    <source>
        <dbReference type="ARBA" id="ARBA00032915"/>
    </source>
</evidence>
<evidence type="ECO:0000256" key="15">
    <source>
        <dbReference type="ARBA" id="ARBA00023157"/>
    </source>
</evidence>
<dbReference type="GO" id="GO:0008455">
    <property type="term" value="F:alpha-1,6-mannosylglycoprotein 2-beta-N-acetylglucosaminyltransferase activity"/>
    <property type="evidence" value="ECO:0007669"/>
    <property type="project" value="UniProtKB-EC"/>
</dbReference>
<evidence type="ECO:0000256" key="17">
    <source>
        <dbReference type="ARBA" id="ARBA00023211"/>
    </source>
</evidence>
<evidence type="ECO:0000256" key="6">
    <source>
        <dbReference type="ARBA" id="ARBA00014817"/>
    </source>
</evidence>
<reference evidence="27" key="1">
    <citation type="journal article" date="2010" name="Science">
        <title>Plasticity of animal genome architecture unmasked by rapid evolution of a pelagic tunicate.</title>
        <authorList>
            <person name="Denoeud F."/>
            <person name="Henriet S."/>
            <person name="Mungpakdee S."/>
            <person name="Aury J.M."/>
            <person name="Da Silva C."/>
            <person name="Brinkmann H."/>
            <person name="Mikhaleva J."/>
            <person name="Olsen L.C."/>
            <person name="Jubin C."/>
            <person name="Canestro C."/>
            <person name="Bouquet J.M."/>
            <person name="Danks G."/>
            <person name="Poulain J."/>
            <person name="Campsteijn C."/>
            <person name="Adamski M."/>
            <person name="Cross I."/>
            <person name="Yadetie F."/>
            <person name="Muffato M."/>
            <person name="Louis A."/>
            <person name="Butcher S."/>
            <person name="Tsagkogeorga G."/>
            <person name="Konrad A."/>
            <person name="Singh S."/>
            <person name="Jensen M.F."/>
            <person name="Cong E.H."/>
            <person name="Eikeseth-Otteraa H."/>
            <person name="Noel B."/>
            <person name="Anthouard V."/>
            <person name="Porcel B.M."/>
            <person name="Kachouri-Lafond R."/>
            <person name="Nishino A."/>
            <person name="Ugolini M."/>
            <person name="Chourrout P."/>
            <person name="Nishida H."/>
            <person name="Aasland R."/>
            <person name="Huzurbazar S."/>
            <person name="Westhof E."/>
            <person name="Delsuc F."/>
            <person name="Lehrach H."/>
            <person name="Reinhardt R."/>
            <person name="Weissenbach J."/>
            <person name="Roy S.W."/>
            <person name="Artiguenave F."/>
            <person name="Postlethwait J.H."/>
            <person name="Manak J.R."/>
            <person name="Thompson E.M."/>
            <person name="Jaillon O."/>
            <person name="Du Pasquier L."/>
            <person name="Boudinot P."/>
            <person name="Liberles D.A."/>
            <person name="Volff J.N."/>
            <person name="Philippe H."/>
            <person name="Lenhard B."/>
            <person name="Roest Crollius H."/>
            <person name="Wincker P."/>
            <person name="Chourrout D."/>
        </authorList>
    </citation>
    <scope>NUCLEOTIDE SEQUENCE [LARGE SCALE GENOMIC DNA]</scope>
</reference>
<comment type="similarity">
    <text evidence="4">Belongs to the glycosyltransferase 16 (GT16) protein family.</text>
</comment>
<accession>E4XTA5</accession>
<proteinExistence type="inferred from homology"/>
<dbReference type="GO" id="GO:0046872">
    <property type="term" value="F:metal ion binding"/>
    <property type="evidence" value="ECO:0007669"/>
    <property type="project" value="UniProtKB-KW"/>
</dbReference>
<evidence type="ECO:0000256" key="14">
    <source>
        <dbReference type="ARBA" id="ARBA00023136"/>
    </source>
</evidence>
<evidence type="ECO:0000256" key="7">
    <source>
        <dbReference type="ARBA" id="ARBA00022676"/>
    </source>
</evidence>
<evidence type="ECO:0000256" key="11">
    <source>
        <dbReference type="ARBA" id="ARBA00022968"/>
    </source>
</evidence>
<keyword evidence="16" id="KW-0325">Glycoprotein</keyword>
<dbReference type="EMBL" id="FN653151">
    <property type="protein sequence ID" value="CBY12967.1"/>
    <property type="molecule type" value="Genomic_DNA"/>
</dbReference>
<sequence length="455" mass="52842">MPGTCSIKILGYLFILSTFLFVASFLRKDFANYKKRHAENAIDENRRFAFGGTVSSFLKTPTAEPYFKSRKEDELWRAFVHQDLADTSVDENEEQEQLKMNRFFINDENEKFTFHNHKFVLEKNFITILVQVHDRLDLLKVLLDSLKSVRGIEKSFLVISLDTLIPEIEEYLKNDVTFCKLAIIHHPFSMAFYKGQFPAESPTDCPKDLKMASDVTCNRAAKADKYGHFREVKYSQIKLHWTWKLNFIFSKDEIGTVLLLEEDHFLAEDALWQIENSLIPTIKESKEMIVGTLGTYIKSKQAPTYKTDYLRKGVWISGQHNMGMVVDRAFYDNLKLNAAKYCFYDDYNWDFSLMSLAVEQQWRVLFPVMPRIYHLGGDCGYHSKSHSCNLQAAQEFVRKTISSSNALLFQKLTRVSNTGPTKYPKLKANGGWGDVRDQRLCLYHFTSETDTIRNL</sequence>
<keyword evidence="14 26" id="KW-0472">Membrane</keyword>
<keyword evidence="7" id="KW-0328">Glycosyltransferase</keyword>
<keyword evidence="8" id="KW-0808">Transferase</keyword>
<evidence type="ECO:0000256" key="18">
    <source>
        <dbReference type="ARBA" id="ARBA00029663"/>
    </source>
</evidence>
<feature type="binding site" evidence="24">
    <location>
        <position position="374"/>
    </location>
    <ligand>
        <name>Mn(2+)</name>
        <dbReference type="ChEBI" id="CHEBI:29035"/>
    </ligand>
</feature>
<organism evidence="27">
    <name type="scientific">Oikopleura dioica</name>
    <name type="common">Tunicate</name>
    <dbReference type="NCBI Taxonomy" id="34765"/>
    <lineage>
        <taxon>Eukaryota</taxon>
        <taxon>Metazoa</taxon>
        <taxon>Chordata</taxon>
        <taxon>Tunicata</taxon>
        <taxon>Appendicularia</taxon>
        <taxon>Copelata</taxon>
        <taxon>Oikopleuridae</taxon>
        <taxon>Oikopleura</taxon>
    </lineage>
</organism>
<evidence type="ECO:0000256" key="24">
    <source>
        <dbReference type="PIRSR" id="PIRSR607754-2"/>
    </source>
</evidence>
<dbReference type="GO" id="GO:0006487">
    <property type="term" value="P:protein N-linked glycosylation"/>
    <property type="evidence" value="ECO:0007669"/>
    <property type="project" value="TreeGrafter"/>
</dbReference>
<evidence type="ECO:0000256" key="9">
    <source>
        <dbReference type="ARBA" id="ARBA00022692"/>
    </source>
</evidence>
<evidence type="ECO:0000256" key="12">
    <source>
        <dbReference type="ARBA" id="ARBA00022989"/>
    </source>
</evidence>
<keyword evidence="15 25" id="KW-1015">Disulfide bond</keyword>
<feature type="disulfide bond" evidence="25">
    <location>
        <begin position="342"/>
        <end position="441"/>
    </location>
</feature>